<name>A0A5J4UWG4_9EUKA</name>
<reference evidence="2 3" key="1">
    <citation type="submission" date="2019-03" db="EMBL/GenBank/DDBJ databases">
        <title>Single cell metagenomics reveals metabolic interactions within the superorganism composed of flagellate Streblomastix strix and complex community of Bacteroidetes bacteria on its surface.</title>
        <authorList>
            <person name="Treitli S.C."/>
            <person name="Kolisko M."/>
            <person name="Husnik F."/>
            <person name="Keeling P."/>
            <person name="Hampl V."/>
        </authorList>
    </citation>
    <scope>NUCLEOTIDE SEQUENCE [LARGE SCALE GENOMIC DNA]</scope>
    <source>
        <strain evidence="2">ST1C</strain>
    </source>
</reference>
<accession>A0A5J4UWG4</accession>
<dbReference type="AlphaFoldDB" id="A0A5J4UWG4"/>
<comment type="caution">
    <text evidence="2">The sequence shown here is derived from an EMBL/GenBank/DDBJ whole genome shotgun (WGS) entry which is preliminary data.</text>
</comment>
<evidence type="ECO:0000313" key="2">
    <source>
        <dbReference type="EMBL" id="KAA6374500.1"/>
    </source>
</evidence>
<proteinExistence type="predicted"/>
<gene>
    <name evidence="2" type="ORF">EZS28_029973</name>
</gene>
<dbReference type="Proteomes" id="UP000324800">
    <property type="component" value="Unassembled WGS sequence"/>
</dbReference>
<dbReference type="EMBL" id="SNRW01011935">
    <property type="protein sequence ID" value="KAA6374500.1"/>
    <property type="molecule type" value="Genomic_DNA"/>
</dbReference>
<sequence length="158" mass="18130">MTFLVTRFYPSCLKVEVTQQLVKLTLDGVRQVGVCQDGEVKSVNGEISVEFCEEQEEGGEPEPEGELKVFSESKDEKESEIDFGEQNGNYEGETYYDQDNVYQGEKEVQFVNEGEEGVGLAENGEWQEIGVIEEVYEYWEYFGELQSFSELEKELEQL</sequence>
<protein>
    <submittedName>
        <fullName evidence="2">Uncharacterized protein</fullName>
    </submittedName>
</protein>
<evidence type="ECO:0000256" key="1">
    <source>
        <dbReference type="SAM" id="MobiDB-lite"/>
    </source>
</evidence>
<organism evidence="2 3">
    <name type="scientific">Streblomastix strix</name>
    <dbReference type="NCBI Taxonomy" id="222440"/>
    <lineage>
        <taxon>Eukaryota</taxon>
        <taxon>Metamonada</taxon>
        <taxon>Preaxostyla</taxon>
        <taxon>Oxymonadida</taxon>
        <taxon>Streblomastigidae</taxon>
        <taxon>Streblomastix</taxon>
    </lineage>
</organism>
<feature type="compositionally biased region" description="Acidic residues" evidence="1">
    <location>
        <begin position="53"/>
        <end position="64"/>
    </location>
</feature>
<feature type="region of interest" description="Disordered" evidence="1">
    <location>
        <begin position="53"/>
        <end position="93"/>
    </location>
</feature>
<feature type="compositionally biased region" description="Basic and acidic residues" evidence="1">
    <location>
        <begin position="65"/>
        <end position="77"/>
    </location>
</feature>
<evidence type="ECO:0000313" key="3">
    <source>
        <dbReference type="Proteomes" id="UP000324800"/>
    </source>
</evidence>